<evidence type="ECO:0000259" key="2">
    <source>
        <dbReference type="Pfam" id="PF20385"/>
    </source>
</evidence>
<dbReference type="AlphaFoldDB" id="A0A853FDW5"/>
<dbReference type="Proteomes" id="UP000580517">
    <property type="component" value="Unassembled WGS sequence"/>
</dbReference>
<organism evidence="3 4">
    <name type="scientific">Allopusillimonas soli</name>
    <dbReference type="NCBI Taxonomy" id="659016"/>
    <lineage>
        <taxon>Bacteria</taxon>
        <taxon>Pseudomonadati</taxon>
        <taxon>Pseudomonadota</taxon>
        <taxon>Betaproteobacteria</taxon>
        <taxon>Burkholderiales</taxon>
        <taxon>Alcaligenaceae</taxon>
        <taxon>Allopusillimonas</taxon>
    </lineage>
</organism>
<protein>
    <recommendedName>
        <fullName evidence="2">DUF6680 domain-containing protein</fullName>
    </recommendedName>
</protein>
<name>A0A853FDW5_9BURK</name>
<reference evidence="3 4" key="1">
    <citation type="submission" date="2020-07" db="EMBL/GenBank/DDBJ databases">
        <title>Taxonomic revisions and descriptions of new bacterial species based on genomic comparisons in the high-G+C-content subgroup of the family Alcaligenaceae.</title>
        <authorList>
            <person name="Szabo A."/>
            <person name="Felfoldi T."/>
        </authorList>
    </citation>
    <scope>NUCLEOTIDE SEQUENCE [LARGE SCALE GENOMIC DNA]</scope>
    <source>
        <strain evidence="3 4">DSM 25264</strain>
    </source>
</reference>
<dbReference type="RefSeq" id="WP_129971590.1">
    <property type="nucleotide sequence ID" value="NZ_JACCEW010000011.1"/>
</dbReference>
<gene>
    <name evidence="3" type="ORF">H0A68_19610</name>
</gene>
<dbReference type="InterPro" id="IPR046502">
    <property type="entry name" value="DUF6680"/>
</dbReference>
<keyword evidence="1" id="KW-0812">Transmembrane</keyword>
<keyword evidence="1" id="KW-0472">Membrane</keyword>
<evidence type="ECO:0000313" key="3">
    <source>
        <dbReference type="EMBL" id="NYT39084.1"/>
    </source>
</evidence>
<sequence>MDDVSTMLVSTITTMEYQTMTIADWIMIAAVFLGPIVAVRLTRYLDDQKEVRARKLDIFKTLMATRAYSVSWTHVEALNRIDLEFDRSHKKEKEVIEAWKEYLDLLGNTSIPADQWNVKRVDLLVELLHTMASVLDYDFDKTHIKNSSYSPRAHGETEEQQSVLRKGLVEVLEGKRPLPMSITNWPSNE</sequence>
<keyword evidence="1" id="KW-1133">Transmembrane helix</keyword>
<dbReference type="EMBL" id="JACCEW010000011">
    <property type="protein sequence ID" value="NYT39084.1"/>
    <property type="molecule type" value="Genomic_DNA"/>
</dbReference>
<evidence type="ECO:0000313" key="4">
    <source>
        <dbReference type="Proteomes" id="UP000580517"/>
    </source>
</evidence>
<feature type="transmembrane region" description="Helical" evidence="1">
    <location>
        <begin position="25"/>
        <end position="45"/>
    </location>
</feature>
<proteinExistence type="predicted"/>
<accession>A0A853FDW5</accession>
<comment type="caution">
    <text evidence="3">The sequence shown here is derived from an EMBL/GenBank/DDBJ whole genome shotgun (WGS) entry which is preliminary data.</text>
</comment>
<feature type="domain" description="DUF6680" evidence="2">
    <location>
        <begin position="20"/>
        <end position="185"/>
    </location>
</feature>
<evidence type="ECO:0000256" key="1">
    <source>
        <dbReference type="SAM" id="Phobius"/>
    </source>
</evidence>
<keyword evidence="4" id="KW-1185">Reference proteome</keyword>
<dbReference type="Pfam" id="PF20385">
    <property type="entry name" value="DUF6680"/>
    <property type="match status" value="1"/>
</dbReference>
<dbReference type="OrthoDB" id="1493705at2"/>